<sequence length="64" mass="7437">MKAILTNTEQQAIQHIDQLMNIYCHQCPLKKHNRKTHGKTQAHHFCINECTVGKQIKQIGNELQ</sequence>
<dbReference type="GeneID" id="50018752"/>
<gene>
    <name evidence="1" type="ordered locus">SE_1125</name>
</gene>
<dbReference type="HOGENOM" id="CLU_201259_1_0_9"/>
<protein>
    <recommendedName>
        <fullName evidence="3">Zinc-finger domain-containing protein</fullName>
    </recommendedName>
</protein>
<reference evidence="1 2" key="1">
    <citation type="journal article" date="2003" name="Mol. Microbiol.">
        <title>Genome-based analysis of virulence genes in a non-biofilm-forming Staphylococcus epidermidis strain (ATCC 12228).</title>
        <authorList>
            <person name="Zhang Y.Q."/>
            <person name="Ren S.X."/>
            <person name="Li H.L."/>
            <person name="Wang Y.X."/>
            <person name="Fu G."/>
            <person name="Yang J."/>
            <person name="Qin Z.Q."/>
            <person name="Miao Y.G."/>
            <person name="Wang W.Y."/>
            <person name="Chen R.S."/>
            <person name="Shen Y."/>
            <person name="Chen Z."/>
            <person name="Yuan Z.H."/>
            <person name="Zhao G.P."/>
            <person name="Qu D."/>
            <person name="Danchin A."/>
            <person name="Wen Y.M."/>
        </authorList>
    </citation>
    <scope>NUCLEOTIDE SEQUENCE [LARGE SCALE GENOMIC DNA]</scope>
    <source>
        <strain evidence="2">ATCC 12228 / FDA PCI 1200</strain>
    </source>
</reference>
<dbReference type="Pfam" id="PF10782">
    <property type="entry name" value="zf-C2HCIx2C"/>
    <property type="match status" value="1"/>
</dbReference>
<dbReference type="eggNOG" id="ENOG50331EA">
    <property type="taxonomic scope" value="Bacteria"/>
</dbReference>
<evidence type="ECO:0000313" key="2">
    <source>
        <dbReference type="Proteomes" id="UP000001411"/>
    </source>
</evidence>
<dbReference type="PATRIC" id="fig|176280.10.peg.1098"/>
<dbReference type="EMBL" id="AE015929">
    <property type="protein sequence ID" value="AAO04722.1"/>
    <property type="molecule type" value="Genomic_DNA"/>
</dbReference>
<dbReference type="OrthoDB" id="2454446at2"/>
<proteinExistence type="predicted"/>
<organism evidence="1 2">
    <name type="scientific">Staphylococcus epidermidis (strain ATCC 12228 / FDA PCI 1200)</name>
    <dbReference type="NCBI Taxonomy" id="176280"/>
    <lineage>
        <taxon>Bacteria</taxon>
        <taxon>Bacillati</taxon>
        <taxon>Bacillota</taxon>
        <taxon>Bacilli</taxon>
        <taxon>Bacillales</taxon>
        <taxon>Staphylococcaceae</taxon>
        <taxon>Staphylococcus</taxon>
    </lineage>
</organism>
<name>A0A0H2VIL6_STAES</name>
<evidence type="ECO:0000313" key="1">
    <source>
        <dbReference type="EMBL" id="AAO04722.1"/>
    </source>
</evidence>
<dbReference type="KEGG" id="sep:SE_1125"/>
<dbReference type="AlphaFoldDB" id="A0A0H2VIL6"/>
<dbReference type="Proteomes" id="UP000001411">
    <property type="component" value="Chromosome"/>
</dbReference>
<dbReference type="RefSeq" id="WP_001831026.1">
    <property type="nucleotide sequence ID" value="NC_004461.1"/>
</dbReference>
<dbReference type="InterPro" id="IPR019718">
    <property type="entry name" value="DUF2602"/>
</dbReference>
<evidence type="ECO:0008006" key="3">
    <source>
        <dbReference type="Google" id="ProtNLM"/>
    </source>
</evidence>
<accession>A0A0H2VIL6</accession>